<dbReference type="EMBL" id="JADJZA010000007">
    <property type="protein sequence ID" value="MBK9297910.1"/>
    <property type="molecule type" value="Genomic_DNA"/>
</dbReference>
<reference evidence="6 7" key="1">
    <citation type="submission" date="2020-10" db="EMBL/GenBank/DDBJ databases">
        <title>Connecting structure to function with the recovery of over 1000 high-quality activated sludge metagenome-assembled genomes encoding full-length rRNA genes using long-read sequencing.</title>
        <authorList>
            <person name="Singleton C.M."/>
            <person name="Petriglieri F."/>
            <person name="Kristensen J.M."/>
            <person name="Kirkegaard R.H."/>
            <person name="Michaelsen T.Y."/>
            <person name="Andersen M.H."/>
            <person name="Karst S.M."/>
            <person name="Dueholm M.S."/>
            <person name="Nielsen P.H."/>
            <person name="Albertsen M."/>
        </authorList>
    </citation>
    <scope>NUCLEOTIDE SEQUENCE [LARGE SCALE GENOMIC DNA]</scope>
    <source>
        <strain evidence="6">Lyne_18-Q3-R50-59_MAXAC.006</strain>
    </source>
</reference>
<keyword evidence="5" id="KW-0812">Transmembrane</keyword>
<feature type="region of interest" description="Disordered" evidence="4">
    <location>
        <begin position="102"/>
        <end position="125"/>
    </location>
</feature>
<dbReference type="Proteomes" id="UP000727993">
    <property type="component" value="Unassembled WGS sequence"/>
</dbReference>
<name>A0A936NDE1_9ACTN</name>
<evidence type="ECO:0000256" key="2">
    <source>
        <dbReference type="ARBA" id="ARBA00022803"/>
    </source>
</evidence>
<dbReference type="InterPro" id="IPR011990">
    <property type="entry name" value="TPR-like_helical_dom_sf"/>
</dbReference>
<dbReference type="Pfam" id="PF13432">
    <property type="entry name" value="TPR_16"/>
    <property type="match status" value="1"/>
</dbReference>
<dbReference type="PANTHER" id="PTHR44858">
    <property type="entry name" value="TETRATRICOPEPTIDE REPEAT PROTEIN 6"/>
    <property type="match status" value="1"/>
</dbReference>
<evidence type="ECO:0000256" key="4">
    <source>
        <dbReference type="SAM" id="MobiDB-lite"/>
    </source>
</evidence>
<evidence type="ECO:0000256" key="1">
    <source>
        <dbReference type="ARBA" id="ARBA00022737"/>
    </source>
</evidence>
<keyword evidence="5" id="KW-0472">Membrane</keyword>
<dbReference type="PROSITE" id="PS50005">
    <property type="entry name" value="TPR"/>
    <property type="match status" value="1"/>
</dbReference>
<evidence type="ECO:0000256" key="3">
    <source>
        <dbReference type="PROSITE-ProRule" id="PRU00339"/>
    </source>
</evidence>
<accession>A0A936NDE1</accession>
<dbReference type="PANTHER" id="PTHR44858:SF1">
    <property type="entry name" value="UDP-N-ACETYLGLUCOSAMINE--PEPTIDE N-ACETYLGLUCOSAMINYLTRANSFERASE SPINDLY-RELATED"/>
    <property type="match status" value="1"/>
</dbReference>
<feature type="compositionally biased region" description="Polar residues" evidence="4">
    <location>
        <begin position="443"/>
        <end position="461"/>
    </location>
</feature>
<protein>
    <submittedName>
        <fullName evidence="6">Tetratricopeptide repeat protein</fullName>
    </submittedName>
</protein>
<feature type="transmembrane region" description="Helical" evidence="5">
    <location>
        <begin position="135"/>
        <end position="155"/>
    </location>
</feature>
<feature type="compositionally biased region" description="Basic and acidic residues" evidence="4">
    <location>
        <begin position="38"/>
        <end position="57"/>
    </location>
</feature>
<keyword evidence="2 3" id="KW-0802">TPR repeat</keyword>
<dbReference type="InterPro" id="IPR019734">
    <property type="entry name" value="TPR_rpt"/>
</dbReference>
<feature type="region of interest" description="Disordered" evidence="4">
    <location>
        <begin position="1"/>
        <end position="57"/>
    </location>
</feature>
<dbReference type="Pfam" id="PF14559">
    <property type="entry name" value="TPR_19"/>
    <property type="match status" value="1"/>
</dbReference>
<comment type="caution">
    <text evidence="6">The sequence shown here is derived from an EMBL/GenBank/DDBJ whole genome shotgun (WGS) entry which is preliminary data.</text>
</comment>
<feature type="region of interest" description="Disordered" evidence="4">
    <location>
        <begin position="433"/>
        <end position="467"/>
    </location>
</feature>
<dbReference type="AlphaFoldDB" id="A0A936NDE1"/>
<evidence type="ECO:0000256" key="5">
    <source>
        <dbReference type="SAM" id="Phobius"/>
    </source>
</evidence>
<keyword evidence="1" id="KW-0677">Repeat</keyword>
<proteinExistence type="predicted"/>
<feature type="compositionally biased region" description="Low complexity" evidence="4">
    <location>
        <begin position="16"/>
        <end position="29"/>
    </location>
</feature>
<evidence type="ECO:0000313" key="7">
    <source>
        <dbReference type="Proteomes" id="UP000727993"/>
    </source>
</evidence>
<dbReference type="Gene3D" id="1.25.40.10">
    <property type="entry name" value="Tetratricopeptide repeat domain"/>
    <property type="match status" value="2"/>
</dbReference>
<evidence type="ECO:0000313" key="6">
    <source>
        <dbReference type="EMBL" id="MBK9297910.1"/>
    </source>
</evidence>
<feature type="repeat" description="TPR" evidence="3">
    <location>
        <begin position="205"/>
        <end position="238"/>
    </location>
</feature>
<organism evidence="6 7">
    <name type="scientific">Candidatus Neomicrothrix subdominans</name>
    <dbReference type="NCBI Taxonomy" id="2954438"/>
    <lineage>
        <taxon>Bacteria</taxon>
        <taxon>Bacillati</taxon>
        <taxon>Actinomycetota</taxon>
        <taxon>Acidimicrobiia</taxon>
        <taxon>Acidimicrobiales</taxon>
        <taxon>Microthrixaceae</taxon>
        <taxon>Candidatus Neomicrothrix</taxon>
    </lineage>
</organism>
<keyword evidence="5" id="KW-1133">Transmembrane helix</keyword>
<dbReference type="SUPFAM" id="SSF48452">
    <property type="entry name" value="TPR-like"/>
    <property type="match status" value="1"/>
</dbReference>
<dbReference type="InterPro" id="IPR050498">
    <property type="entry name" value="Ycf3"/>
</dbReference>
<gene>
    <name evidence="6" type="ORF">IPN02_13970</name>
</gene>
<sequence length="467" mass="48860">MDEPSDAGPTAAGSSDAGPTDAGPTDAGDPGTGPSGTERPEHSRGDSAAHRADEAERDELLATLLRLDEDAAAGDLDAEEADAVRDDLTLRLAAVLRRLDAPARPAQRSRRSEASTGTDEDGTQRAEVPLWRRRGNLAVVATLVIVAVVGGVLVAQSAGTRAPGGAISGATGFSERLDACRTLRADSGAEIDCYEQLVEERPDDIEALTYSGWALARAGRTDEATDRFDRVVKVDPSYPDVRVFRASVALRSGDPEAAQDELDAFWASDPPPGMVTILRDQNLESAVAEANLPDNVRRCWKTVDDAASAAATTTTPGQDLPDLESALGLTDGLKCFDDLIEANPDDVVALTTQGLVFTALGQGVFYDRAVQRLNAALKIDPEEPTALLLSAGIANAQDRPELAIKLLDRFDEVGERPSGLLPPEVTADAIRQVAEGRLDAGPSPTSTTQPESGPSPTTAGGSNPDGG</sequence>